<evidence type="ECO:0000313" key="3">
    <source>
        <dbReference type="EMBL" id="OQR75679.1"/>
    </source>
</evidence>
<dbReference type="GO" id="GO:0050772">
    <property type="term" value="P:positive regulation of axonogenesis"/>
    <property type="evidence" value="ECO:0007669"/>
    <property type="project" value="TreeGrafter"/>
</dbReference>
<proteinExistence type="predicted"/>
<dbReference type="Proteomes" id="UP000192247">
    <property type="component" value="Unassembled WGS sequence"/>
</dbReference>
<evidence type="ECO:0000259" key="2">
    <source>
        <dbReference type="PROSITE" id="PS51004"/>
    </source>
</evidence>
<dbReference type="InterPro" id="IPR031148">
    <property type="entry name" value="Plexin"/>
</dbReference>
<dbReference type="AlphaFoldDB" id="A0A1V9XQA2"/>
<dbReference type="SMART" id="SM00630">
    <property type="entry name" value="Sema"/>
    <property type="match status" value="1"/>
</dbReference>
<dbReference type="GO" id="GO:0008360">
    <property type="term" value="P:regulation of cell shape"/>
    <property type="evidence" value="ECO:0007669"/>
    <property type="project" value="TreeGrafter"/>
</dbReference>
<sequence length="410" mass="45337">MRMRPSSKWSGQASSRFANPSLCVAIIWLVRVALAGAMQMSRFSLHHEPRRVLPAHSESAGVVGVFAVHSRSVNISHMTVDRHTGRVYVGGVNWLYQLNASLFLEASAQTGPVYDSRWCSAAEAECQANDARPSDNYNKVLLVDHAANKLIACGSVKQGSCRRHDLSDLTRQEPLVEVPVAANDENSSTVAFIGPSRYDPDGSPVDVLYVAATNTRSGPYRDMVPAISSRTLRLEQSGVPPGGDGMSDIDGLFMVVEHSFSETARVDVSSNLRDAFLVHYVFGFHHRDFAYFALIQRKSYLLAHHEWGYESRLARVCVSDPAYSTYVEVSIECMASDGTHYNLLRDATLVDSGEALLDEYKLSANRDGRLFVGVFVQSDGHQLKVRIDTRLFILATLSGVVMYGRGRRRC</sequence>
<dbReference type="InterPro" id="IPR036352">
    <property type="entry name" value="Semap_dom_sf"/>
</dbReference>
<dbReference type="InParanoid" id="A0A1V9XQA2"/>
<dbReference type="GO" id="GO:0005886">
    <property type="term" value="C:plasma membrane"/>
    <property type="evidence" value="ECO:0007669"/>
    <property type="project" value="TreeGrafter"/>
</dbReference>
<dbReference type="InterPro" id="IPR015943">
    <property type="entry name" value="WD40/YVTN_repeat-like_dom_sf"/>
</dbReference>
<comment type="caution">
    <text evidence="3">The sequence shown here is derived from an EMBL/GenBank/DDBJ whole genome shotgun (WGS) entry which is preliminary data.</text>
</comment>
<dbReference type="GO" id="GO:0007162">
    <property type="term" value="P:negative regulation of cell adhesion"/>
    <property type="evidence" value="ECO:0007669"/>
    <property type="project" value="TreeGrafter"/>
</dbReference>
<protein>
    <submittedName>
        <fullName evidence="3">Plexin-B-like</fullName>
    </submittedName>
</protein>
<gene>
    <name evidence="3" type="ORF">BIW11_08263</name>
</gene>
<dbReference type="GO" id="GO:0017154">
    <property type="term" value="F:semaphorin receptor activity"/>
    <property type="evidence" value="ECO:0007669"/>
    <property type="project" value="InterPro"/>
</dbReference>
<evidence type="ECO:0000313" key="4">
    <source>
        <dbReference type="Proteomes" id="UP000192247"/>
    </source>
</evidence>
<evidence type="ECO:0000256" key="1">
    <source>
        <dbReference type="PROSITE-ProRule" id="PRU00352"/>
    </source>
</evidence>
<dbReference type="GO" id="GO:0008045">
    <property type="term" value="P:motor neuron axon guidance"/>
    <property type="evidence" value="ECO:0007669"/>
    <property type="project" value="TreeGrafter"/>
</dbReference>
<comment type="caution">
    <text evidence="1">Lacks conserved residue(s) required for the propagation of feature annotation.</text>
</comment>
<dbReference type="Gene3D" id="2.130.10.10">
    <property type="entry name" value="YVTN repeat-like/Quinoprotein amine dehydrogenase"/>
    <property type="match status" value="1"/>
</dbReference>
<accession>A0A1V9XQA2</accession>
<dbReference type="GO" id="GO:0002116">
    <property type="term" value="C:semaphorin receptor complex"/>
    <property type="evidence" value="ECO:0007669"/>
    <property type="project" value="TreeGrafter"/>
</dbReference>
<feature type="domain" description="Sema" evidence="2">
    <location>
        <begin position="51"/>
        <end position="410"/>
    </location>
</feature>
<dbReference type="STRING" id="418985.A0A1V9XQA2"/>
<dbReference type="OrthoDB" id="125363at2759"/>
<dbReference type="InterPro" id="IPR001627">
    <property type="entry name" value="Semap_dom"/>
</dbReference>
<dbReference type="EMBL" id="MNPL01005988">
    <property type="protein sequence ID" value="OQR75679.1"/>
    <property type="molecule type" value="Genomic_DNA"/>
</dbReference>
<dbReference type="PANTHER" id="PTHR22625">
    <property type="entry name" value="PLEXIN"/>
    <property type="match status" value="1"/>
</dbReference>
<keyword evidence="4" id="KW-1185">Reference proteome</keyword>
<dbReference type="GO" id="GO:0097374">
    <property type="term" value="P:sensory neuron axon guidance"/>
    <property type="evidence" value="ECO:0007669"/>
    <property type="project" value="TreeGrafter"/>
</dbReference>
<dbReference type="PANTHER" id="PTHR22625:SF44">
    <property type="entry name" value="PLEXIN-B"/>
    <property type="match status" value="1"/>
</dbReference>
<organism evidence="3 4">
    <name type="scientific">Tropilaelaps mercedesae</name>
    <dbReference type="NCBI Taxonomy" id="418985"/>
    <lineage>
        <taxon>Eukaryota</taxon>
        <taxon>Metazoa</taxon>
        <taxon>Ecdysozoa</taxon>
        <taxon>Arthropoda</taxon>
        <taxon>Chelicerata</taxon>
        <taxon>Arachnida</taxon>
        <taxon>Acari</taxon>
        <taxon>Parasitiformes</taxon>
        <taxon>Mesostigmata</taxon>
        <taxon>Gamasina</taxon>
        <taxon>Dermanyssoidea</taxon>
        <taxon>Laelapidae</taxon>
        <taxon>Tropilaelaps</taxon>
    </lineage>
</organism>
<dbReference type="GO" id="GO:0030334">
    <property type="term" value="P:regulation of cell migration"/>
    <property type="evidence" value="ECO:0007669"/>
    <property type="project" value="TreeGrafter"/>
</dbReference>
<dbReference type="SUPFAM" id="SSF101912">
    <property type="entry name" value="Sema domain"/>
    <property type="match status" value="1"/>
</dbReference>
<reference evidence="3 4" key="1">
    <citation type="journal article" date="2017" name="Gigascience">
        <title>Draft genome of the honey bee ectoparasitic mite, Tropilaelaps mercedesae, is shaped by the parasitic life history.</title>
        <authorList>
            <person name="Dong X."/>
            <person name="Armstrong S.D."/>
            <person name="Xia D."/>
            <person name="Makepeace B.L."/>
            <person name="Darby A.C."/>
            <person name="Kadowaki T."/>
        </authorList>
    </citation>
    <scope>NUCLEOTIDE SEQUENCE [LARGE SCALE GENOMIC DNA]</scope>
    <source>
        <strain evidence="3">Wuxi-XJTLU</strain>
    </source>
</reference>
<dbReference type="CDD" id="cd11236">
    <property type="entry name" value="Sema_plexin_like"/>
    <property type="match status" value="1"/>
</dbReference>
<name>A0A1V9XQA2_9ACAR</name>
<dbReference type="PROSITE" id="PS51004">
    <property type="entry name" value="SEMA"/>
    <property type="match status" value="1"/>
</dbReference>